<feature type="region of interest" description="Disordered" evidence="1">
    <location>
        <begin position="13"/>
        <end position="57"/>
    </location>
</feature>
<evidence type="ECO:0008006" key="5">
    <source>
        <dbReference type="Google" id="ProtNLM"/>
    </source>
</evidence>
<keyword evidence="2" id="KW-0472">Membrane</keyword>
<dbReference type="Proteomes" id="UP000315295">
    <property type="component" value="Unassembled WGS sequence"/>
</dbReference>
<dbReference type="AlphaFoldDB" id="A0A540LDX9"/>
<protein>
    <recommendedName>
        <fullName evidence="5">ZCF37</fullName>
    </recommendedName>
</protein>
<feature type="compositionally biased region" description="Polar residues" evidence="1">
    <location>
        <begin position="123"/>
        <end position="132"/>
    </location>
</feature>
<comment type="caution">
    <text evidence="3">The sequence shown here is derived from an EMBL/GenBank/DDBJ whole genome shotgun (WGS) entry which is preliminary data.</text>
</comment>
<evidence type="ECO:0000256" key="2">
    <source>
        <dbReference type="SAM" id="Phobius"/>
    </source>
</evidence>
<keyword evidence="2" id="KW-1133">Transmembrane helix</keyword>
<evidence type="ECO:0000256" key="1">
    <source>
        <dbReference type="SAM" id="MobiDB-lite"/>
    </source>
</evidence>
<sequence>MFSPFSCASFSHQIEEDDEHMISTSPQSPRKSSRSRSAGLIYRRHNKDSKNPYSDRGLDKFSALVADLEEKRQKIYAQMDPKDKSFVRFVFKDETDTSALVPIVIKLKDKTKTISDREEKHANPNSEAFENIDQSHIDKKDMKQKQPRSESDQGSKKGRFSSWKMKLDEWRKPYYYLPVVVIFILVLLTLFGRSFAILCTSIFWYAVPTVKESSINTRRPAASKKKDYVRRLSSNKMLVNEGSTDAVAIPPSQRHSHEKSL</sequence>
<reference evidence="3 4" key="1">
    <citation type="journal article" date="2019" name="G3 (Bethesda)">
        <title>Sequencing of a Wild Apple (Malus baccata) Genome Unravels the Differences Between Cultivated and Wild Apple Species Regarding Disease Resistance and Cold Tolerance.</title>
        <authorList>
            <person name="Chen X."/>
        </authorList>
    </citation>
    <scope>NUCLEOTIDE SEQUENCE [LARGE SCALE GENOMIC DNA]</scope>
    <source>
        <strain evidence="4">cv. Shandingzi</strain>
        <tissue evidence="3">Leaves</tissue>
    </source>
</reference>
<feature type="region of interest" description="Disordered" evidence="1">
    <location>
        <begin position="114"/>
        <end position="158"/>
    </location>
</feature>
<feature type="transmembrane region" description="Helical" evidence="2">
    <location>
        <begin position="174"/>
        <end position="207"/>
    </location>
</feature>
<keyword evidence="4" id="KW-1185">Reference proteome</keyword>
<dbReference type="STRING" id="106549.A0A540LDX9"/>
<evidence type="ECO:0000313" key="3">
    <source>
        <dbReference type="EMBL" id="TQD84683.1"/>
    </source>
</evidence>
<name>A0A540LDX9_MALBA</name>
<evidence type="ECO:0000313" key="4">
    <source>
        <dbReference type="Proteomes" id="UP000315295"/>
    </source>
</evidence>
<accession>A0A540LDX9</accession>
<dbReference type="PANTHER" id="PTHR35275">
    <property type="entry name" value="ZCF37"/>
    <property type="match status" value="1"/>
</dbReference>
<gene>
    <name evidence="3" type="ORF">C1H46_029771</name>
</gene>
<organism evidence="3 4">
    <name type="scientific">Malus baccata</name>
    <name type="common">Siberian crab apple</name>
    <name type="synonym">Pyrus baccata</name>
    <dbReference type="NCBI Taxonomy" id="106549"/>
    <lineage>
        <taxon>Eukaryota</taxon>
        <taxon>Viridiplantae</taxon>
        <taxon>Streptophyta</taxon>
        <taxon>Embryophyta</taxon>
        <taxon>Tracheophyta</taxon>
        <taxon>Spermatophyta</taxon>
        <taxon>Magnoliopsida</taxon>
        <taxon>eudicotyledons</taxon>
        <taxon>Gunneridae</taxon>
        <taxon>Pentapetalae</taxon>
        <taxon>rosids</taxon>
        <taxon>fabids</taxon>
        <taxon>Rosales</taxon>
        <taxon>Rosaceae</taxon>
        <taxon>Amygdaloideae</taxon>
        <taxon>Maleae</taxon>
        <taxon>Malus</taxon>
    </lineage>
</organism>
<dbReference type="EMBL" id="VIEB01000624">
    <property type="protein sequence ID" value="TQD84683.1"/>
    <property type="molecule type" value="Genomic_DNA"/>
</dbReference>
<feature type="compositionally biased region" description="Basic and acidic residues" evidence="1">
    <location>
        <begin position="133"/>
        <end position="155"/>
    </location>
</feature>
<dbReference type="InterPro" id="IPR045880">
    <property type="entry name" value="ZCF37"/>
</dbReference>
<proteinExistence type="predicted"/>
<keyword evidence="2" id="KW-0812">Transmembrane</keyword>
<dbReference type="PANTHER" id="PTHR35275:SF1">
    <property type="entry name" value="OS07G0585900 PROTEIN"/>
    <property type="match status" value="1"/>
</dbReference>